<dbReference type="AlphaFoldDB" id="A4CBV5"/>
<organism evidence="2 3">
    <name type="scientific">Pseudoalteromonas tunicata D2</name>
    <dbReference type="NCBI Taxonomy" id="87626"/>
    <lineage>
        <taxon>Bacteria</taxon>
        <taxon>Pseudomonadati</taxon>
        <taxon>Pseudomonadota</taxon>
        <taxon>Gammaproteobacteria</taxon>
        <taxon>Alteromonadales</taxon>
        <taxon>Pseudoalteromonadaceae</taxon>
        <taxon>Pseudoalteromonas</taxon>
    </lineage>
</organism>
<keyword evidence="3" id="KW-1185">Reference proteome</keyword>
<dbReference type="SUPFAM" id="SSF81301">
    <property type="entry name" value="Nucleotidyltransferase"/>
    <property type="match status" value="1"/>
</dbReference>
<dbReference type="Pfam" id="PF18765">
    <property type="entry name" value="Polbeta"/>
    <property type="match status" value="1"/>
</dbReference>
<sequence>MKYGLPINTLVKIQNVFAQHPEVEQVLLYGSRAKGNYKPGSDIDLTILGSDANEQLLSLLLTQLDDLNTPYLMDVSLYSQIDSVDLKKHIDNYGQVFYSRSLK</sequence>
<dbReference type="InterPro" id="IPR041633">
    <property type="entry name" value="Polbeta"/>
</dbReference>
<dbReference type="Gene3D" id="3.30.460.10">
    <property type="entry name" value="Beta Polymerase, domain 2"/>
    <property type="match status" value="1"/>
</dbReference>
<dbReference type="Proteomes" id="UP000006201">
    <property type="component" value="Unassembled WGS sequence"/>
</dbReference>
<dbReference type="CDD" id="cd05403">
    <property type="entry name" value="NT_KNTase_like"/>
    <property type="match status" value="1"/>
</dbReference>
<reference evidence="2 3" key="1">
    <citation type="submission" date="2006-02" db="EMBL/GenBank/DDBJ databases">
        <authorList>
            <person name="Moran M.A."/>
            <person name="Kjelleberg S."/>
            <person name="Egan S."/>
            <person name="Saunders N."/>
            <person name="Thomas T."/>
            <person name="Ferriera S."/>
            <person name="Johnson J."/>
            <person name="Kravitz S."/>
            <person name="Halpern A."/>
            <person name="Remington K."/>
            <person name="Beeson K."/>
            <person name="Tran B."/>
            <person name="Rogers Y.-H."/>
            <person name="Friedman R."/>
            <person name="Venter J.C."/>
        </authorList>
    </citation>
    <scope>NUCLEOTIDE SEQUENCE [LARGE SCALE GENOMIC DNA]</scope>
    <source>
        <strain evidence="2 3">D2</strain>
    </source>
</reference>
<proteinExistence type="predicted"/>
<dbReference type="OrthoDB" id="9803106at2"/>
<evidence type="ECO:0000259" key="1">
    <source>
        <dbReference type="Pfam" id="PF18765"/>
    </source>
</evidence>
<name>A4CBV5_9GAMM</name>
<dbReference type="eggNOG" id="COG1708">
    <property type="taxonomic scope" value="Bacteria"/>
</dbReference>
<comment type="caution">
    <text evidence="2">The sequence shown here is derived from an EMBL/GenBank/DDBJ whole genome shotgun (WGS) entry which is preliminary data.</text>
</comment>
<dbReference type="HOGENOM" id="CLU_130257_5_1_6"/>
<evidence type="ECO:0000313" key="2">
    <source>
        <dbReference type="EMBL" id="EAR27842.1"/>
    </source>
</evidence>
<dbReference type="InterPro" id="IPR043519">
    <property type="entry name" value="NT_sf"/>
</dbReference>
<dbReference type="EMBL" id="AAOH01000005">
    <property type="protein sequence ID" value="EAR27842.1"/>
    <property type="molecule type" value="Genomic_DNA"/>
</dbReference>
<feature type="domain" description="Polymerase beta nucleotidyltransferase" evidence="1">
    <location>
        <begin position="12"/>
        <end position="101"/>
    </location>
</feature>
<evidence type="ECO:0000313" key="3">
    <source>
        <dbReference type="Proteomes" id="UP000006201"/>
    </source>
</evidence>
<dbReference type="RefSeq" id="WP_009839674.1">
    <property type="nucleotide sequence ID" value="NZ_CH959301.1"/>
</dbReference>
<accession>A4CBV5</accession>
<dbReference type="STRING" id="87626.PTD2_18510"/>
<protein>
    <recommendedName>
        <fullName evidence="1">Polymerase beta nucleotidyltransferase domain-containing protein</fullName>
    </recommendedName>
</protein>
<gene>
    <name evidence="2" type="ORF">PTD2_18510</name>
</gene>